<evidence type="ECO:0000313" key="2">
    <source>
        <dbReference type="EMBL" id="KAG5516282.1"/>
    </source>
</evidence>
<dbReference type="PANTHER" id="PTHR47592">
    <property type="entry name" value="PBF68 PROTEIN"/>
    <property type="match status" value="1"/>
</dbReference>
<dbReference type="Pfam" id="PF14223">
    <property type="entry name" value="Retrotran_gag_2"/>
    <property type="match status" value="1"/>
</dbReference>
<name>A0AAV6HU81_9ERIC</name>
<keyword evidence="3" id="KW-1185">Reference proteome</keyword>
<organism evidence="2 3">
    <name type="scientific">Rhododendron griersonianum</name>
    <dbReference type="NCBI Taxonomy" id="479676"/>
    <lineage>
        <taxon>Eukaryota</taxon>
        <taxon>Viridiplantae</taxon>
        <taxon>Streptophyta</taxon>
        <taxon>Embryophyta</taxon>
        <taxon>Tracheophyta</taxon>
        <taxon>Spermatophyta</taxon>
        <taxon>Magnoliopsida</taxon>
        <taxon>eudicotyledons</taxon>
        <taxon>Gunneridae</taxon>
        <taxon>Pentapetalae</taxon>
        <taxon>asterids</taxon>
        <taxon>Ericales</taxon>
        <taxon>Ericaceae</taxon>
        <taxon>Ericoideae</taxon>
        <taxon>Rhodoreae</taxon>
        <taxon>Rhododendron</taxon>
    </lineage>
</organism>
<accession>A0AAV6HU81</accession>
<dbReference type="Proteomes" id="UP000823749">
    <property type="component" value="Chromosome 13"/>
</dbReference>
<evidence type="ECO:0000259" key="1">
    <source>
        <dbReference type="Pfam" id="PF22936"/>
    </source>
</evidence>
<dbReference type="InterPro" id="IPR054722">
    <property type="entry name" value="PolX-like_BBD"/>
</dbReference>
<evidence type="ECO:0000313" key="3">
    <source>
        <dbReference type="Proteomes" id="UP000823749"/>
    </source>
</evidence>
<dbReference type="AlphaFoldDB" id="A0AAV6HU81"/>
<gene>
    <name evidence="2" type="ORF">RHGRI_037102</name>
</gene>
<dbReference type="Pfam" id="PF22936">
    <property type="entry name" value="Pol_BBD"/>
    <property type="match status" value="1"/>
</dbReference>
<reference evidence="2 3" key="1">
    <citation type="submission" date="2020-08" db="EMBL/GenBank/DDBJ databases">
        <title>Plant Genome Project.</title>
        <authorList>
            <person name="Zhang R.-G."/>
        </authorList>
    </citation>
    <scope>NUCLEOTIDE SEQUENCE [LARGE SCALE GENOMIC DNA]</scope>
    <source>
        <strain evidence="2">WSP0</strain>
        <tissue evidence="2">Leaf</tissue>
    </source>
</reference>
<proteinExistence type="predicted"/>
<feature type="domain" description="Retrovirus-related Pol polyprotein from transposon TNT 1-94-like beta-barrel" evidence="1">
    <location>
        <begin position="212"/>
        <end position="294"/>
    </location>
</feature>
<dbReference type="EMBL" id="JACTNZ010000013">
    <property type="protein sequence ID" value="KAG5516282.1"/>
    <property type="molecule type" value="Genomic_DNA"/>
</dbReference>
<sequence>MLRFRPKEDLVPYFTALEYLKVGEDCFKSADKSLVGTIMAELTTIKYDGSRGVQEHILNMYDKAAMLATLGIQVDESFLIQAILNSLPAQFGPIKIHCNATKEKWSLNELTNLCVHEEVRLRKERRHIALAVTQVAMKEKGKARKYSPMKVSEPEKSSQGHNRFTVKCHLRGSKGHVKEDCNKRKAWFEKKGNNLSFVCYESNLAEVPSNTWWIDSGATTHITNSLQGYLSTRKPEESERFVFMGNRLKAEVVAVGTYRLVSETGHQIDLEDTFYVPSISRNLVSLSRLDCSGCRKLKLMFNSIMERFKRLRRVKEMRQRKEMLRKLWDSENYSSHSSTTTETTHFKPSTKCFFEKDQTVLNPPPRHSVSLSLWPSSEIKHTSFRGVDIKPELVKSWLTDKPLLRAPPSRFKGSDSEVDTSLHL</sequence>
<protein>
    <recommendedName>
        <fullName evidence="1">Retrovirus-related Pol polyprotein from transposon TNT 1-94-like beta-barrel domain-containing protein</fullName>
    </recommendedName>
</protein>
<comment type="caution">
    <text evidence="2">The sequence shown here is derived from an EMBL/GenBank/DDBJ whole genome shotgun (WGS) entry which is preliminary data.</text>
</comment>